<dbReference type="InterPro" id="IPR007597">
    <property type="entry name" value="CheC"/>
</dbReference>
<dbReference type="AlphaFoldDB" id="A0A1I0E9H7"/>
<dbReference type="PANTHER" id="PTHR43693:SF1">
    <property type="entry name" value="PROTEIN PHOSPHATASE CHEZ"/>
    <property type="match status" value="1"/>
</dbReference>
<accession>A0A1I0E9H7</accession>
<dbReference type="GO" id="GO:0016787">
    <property type="term" value="F:hydrolase activity"/>
    <property type="evidence" value="ECO:0007669"/>
    <property type="project" value="UniProtKB-KW"/>
</dbReference>
<dbReference type="Proteomes" id="UP000199095">
    <property type="component" value="Unassembled WGS sequence"/>
</dbReference>
<reference evidence="5" key="1">
    <citation type="submission" date="2016-10" db="EMBL/GenBank/DDBJ databases">
        <authorList>
            <person name="Varghese N."/>
            <person name="Submissions S."/>
        </authorList>
    </citation>
    <scope>NUCLEOTIDE SEQUENCE [LARGE SCALE GENOMIC DNA]</scope>
    <source>
        <strain evidence="5">CGMCC 1.3566</strain>
    </source>
</reference>
<dbReference type="InterPro" id="IPR028976">
    <property type="entry name" value="CheC-like_sf"/>
</dbReference>
<dbReference type="EMBL" id="FOHJ01000004">
    <property type="protein sequence ID" value="SET41067.1"/>
    <property type="molecule type" value="Genomic_DNA"/>
</dbReference>
<keyword evidence="2" id="KW-0378">Hydrolase</keyword>
<dbReference type="STRING" id="237682.SAMN05421676_104330"/>
<dbReference type="SUPFAM" id="SSF103039">
    <property type="entry name" value="CheC-like"/>
    <property type="match status" value="1"/>
</dbReference>
<name>A0A1I0E9H7_9BACI</name>
<keyword evidence="5" id="KW-1185">Reference proteome</keyword>
<evidence type="ECO:0000256" key="2">
    <source>
        <dbReference type="ARBA" id="ARBA00022801"/>
    </source>
</evidence>
<organism evidence="4 5">
    <name type="scientific">Salinibacillus kushneri</name>
    <dbReference type="NCBI Taxonomy" id="237682"/>
    <lineage>
        <taxon>Bacteria</taxon>
        <taxon>Bacillati</taxon>
        <taxon>Bacillota</taxon>
        <taxon>Bacilli</taxon>
        <taxon>Bacillales</taxon>
        <taxon>Bacillaceae</taxon>
        <taxon>Salinibacillus</taxon>
    </lineage>
</organism>
<dbReference type="InterPro" id="IPR050992">
    <property type="entry name" value="CheZ_family_phosphatases"/>
</dbReference>
<evidence type="ECO:0000259" key="3">
    <source>
        <dbReference type="Pfam" id="PF04509"/>
    </source>
</evidence>
<evidence type="ECO:0000313" key="5">
    <source>
        <dbReference type="Proteomes" id="UP000199095"/>
    </source>
</evidence>
<dbReference type="Gene3D" id="3.40.1550.10">
    <property type="entry name" value="CheC-like"/>
    <property type="match status" value="1"/>
</dbReference>
<dbReference type="CDD" id="cd17909">
    <property type="entry name" value="CheC_ClassI"/>
    <property type="match status" value="1"/>
</dbReference>
<gene>
    <name evidence="4" type="ORF">SAMN05421676_104330</name>
</gene>
<proteinExistence type="predicted"/>
<feature type="domain" description="CheC-like protein" evidence="3">
    <location>
        <begin position="12"/>
        <end position="49"/>
    </location>
</feature>
<dbReference type="PANTHER" id="PTHR43693">
    <property type="entry name" value="PROTEIN PHOSPHATASE CHEZ"/>
    <property type="match status" value="1"/>
</dbReference>
<feature type="domain" description="CheC-like protein" evidence="3">
    <location>
        <begin position="116"/>
        <end position="147"/>
    </location>
</feature>
<evidence type="ECO:0000256" key="1">
    <source>
        <dbReference type="ARBA" id="ARBA00022500"/>
    </source>
</evidence>
<sequence length="212" mass="23142">MAMSESFSLSPIQLDILKEVGNIGSGNATTSLSALLNRKIQMKVPKVNIVSFDEMMDMVGGPETEIASIFVKIKGDISGSMFFVLPPHEASLLIREMTGNEDFHFQNPPYSNLAVSAYMELGNILCGSYLSAMSDLTSLNIQPSVPSAAFDMVGAILSVGLVELSEVADQAIFIDTLLSDEENLYNRMKGHFFLLPDPHSFDRIFKALGVPR</sequence>
<keyword evidence="1" id="KW-0145">Chemotaxis</keyword>
<evidence type="ECO:0000313" key="4">
    <source>
        <dbReference type="EMBL" id="SET41067.1"/>
    </source>
</evidence>
<protein>
    <submittedName>
        <fullName evidence="4">Chemotaxis protein CheC</fullName>
    </submittedName>
</protein>
<dbReference type="GO" id="GO:0006935">
    <property type="term" value="P:chemotaxis"/>
    <property type="evidence" value="ECO:0007669"/>
    <property type="project" value="UniProtKB-KW"/>
</dbReference>
<dbReference type="Pfam" id="PF04509">
    <property type="entry name" value="CheC"/>
    <property type="match status" value="2"/>
</dbReference>